<feature type="region of interest" description="Disordered" evidence="1">
    <location>
        <begin position="474"/>
        <end position="498"/>
    </location>
</feature>
<accession>E9E7S8</accession>
<sequence>MRLPFRKKDKKRDGPTSPVPAEFRSIAAVDSLRFPPSQLSARILAQLPDTVLHRIFASVCPLALDKSYETCEESANDEGCMLCDVRDLSHCTQINKKWRKVALQVLYHSVRIDPVHYCRMEAFLAEQRKKKSRFNKNGIPEDPALARLKLLRRTVRENPTKIGSLVQFLKTPYMIRESCHVELAQMIAKLPMLQYVDLPEGMFCDDPAYTTLRLEVQAKCPFIKKATYASGAERSFVTLVSGQIWPDLEVLELTGLKIDPHILRAVLSCLPELRALKVSETYSLSDDVLVADENLPPLPALEELILKDTPSLTSAGLVDYLSLKETSQALKVLTLKDTGIQPWKLQEVLAVAPSLKTLAIQSKVSEQFPPNEPVQPLMHRGLRTLRYEITGTPSAGPFATQGYYSYLSNCVLAGSLPGLRRLYVLDEQFPEQLQYLPPPMAGFAGGRVRTLSNSSAPMIPSVRVSPPEFPIPLSPPARQGLDSPSSPTHQSFGSVLPPTRKNVLSLTRQNFGNMASPVRHNFSNAVSPNRFSSHSLFAEAAGSSPPTQTLEIFTKSDEFGQWNFARVDSFTRAASGSPRRPTSSYGLGADVTGQGWDRGEARRSIMIGNGMSGFSPVPGDDGDGGFTFGPVPVPGGANPSTPRSSAGDVRRIRGMATICQRLVTSYDSRLTNDRCAWRSTILNSCAPQSIMYPLVDSYIKVLSRYLFQGSICTNLFDFDARECKWTATRRRPRCHSICSSYQETGIIRGYKAQGGIYNVASGQALDTAENGKAASKRPVEMGLRENWTTHHDRHGQCIFYLMPRCIAPSTSYQPNPFPALPLANRKATRGAPPAGASHSSNACQQRRTLVAGIVGTPPWRAGWVHHVMDETKRGCSQQSEEAKSDGQSTKKLTFDRCNSRDAAHALRITTSDDFGTMPVLTPSEMLCTKSAMRTLGLYLRPERYIGSSKARQKQEKHARHLDQVMKVEEARLSREVWAAQQVAQSQGSDPSDLILMGFKDIPEGLSIHMTHCECRP</sequence>
<name>E9E7S8_METAQ</name>
<evidence type="ECO:0000256" key="1">
    <source>
        <dbReference type="SAM" id="MobiDB-lite"/>
    </source>
</evidence>
<dbReference type="EMBL" id="GL698517">
    <property type="protein sequence ID" value="EFY88062.1"/>
    <property type="molecule type" value="Genomic_DNA"/>
</dbReference>
<dbReference type="InParanoid" id="E9E7S8"/>
<dbReference type="STRING" id="655827.E9E7S8"/>
<dbReference type="HOGENOM" id="CLU_296837_0_0_1"/>
<reference evidence="2 3" key="1">
    <citation type="journal article" date="2011" name="PLoS Genet.">
        <title>Genome sequencing and comparative transcriptomics of the model entomopathogenic fungi Metarhizium anisopliae and M. acridum.</title>
        <authorList>
            <person name="Gao Q."/>
            <person name="Jin K."/>
            <person name="Ying S.H."/>
            <person name="Zhang Y."/>
            <person name="Xiao G."/>
            <person name="Shang Y."/>
            <person name="Duan Z."/>
            <person name="Hu X."/>
            <person name="Xie X.Q."/>
            <person name="Zhou G."/>
            <person name="Peng G."/>
            <person name="Luo Z."/>
            <person name="Huang W."/>
            <person name="Wang B."/>
            <person name="Fang W."/>
            <person name="Wang S."/>
            <person name="Zhong Y."/>
            <person name="Ma L.J."/>
            <person name="St Leger R.J."/>
            <person name="Zhao G.P."/>
            <person name="Pei Y."/>
            <person name="Feng M.G."/>
            <person name="Xia Y."/>
            <person name="Wang C."/>
        </authorList>
    </citation>
    <scope>NUCLEOTIDE SEQUENCE [LARGE SCALE GENOMIC DNA]</scope>
    <source>
        <strain evidence="2 3">CQMa 102</strain>
    </source>
</reference>
<dbReference type="Proteomes" id="UP000002499">
    <property type="component" value="Unassembled WGS sequence"/>
</dbReference>
<gene>
    <name evidence="2" type="ORF">MAC_05926</name>
</gene>
<evidence type="ECO:0000313" key="2">
    <source>
        <dbReference type="EMBL" id="EFY88062.1"/>
    </source>
</evidence>
<evidence type="ECO:0000313" key="3">
    <source>
        <dbReference type="Proteomes" id="UP000002499"/>
    </source>
</evidence>
<dbReference type="AlphaFoldDB" id="E9E7S8"/>
<keyword evidence="3" id="KW-1185">Reference proteome</keyword>
<organism evidence="3">
    <name type="scientific">Metarhizium acridum (strain CQMa 102)</name>
    <dbReference type="NCBI Taxonomy" id="655827"/>
    <lineage>
        <taxon>Eukaryota</taxon>
        <taxon>Fungi</taxon>
        <taxon>Dikarya</taxon>
        <taxon>Ascomycota</taxon>
        <taxon>Pezizomycotina</taxon>
        <taxon>Sordariomycetes</taxon>
        <taxon>Hypocreomycetidae</taxon>
        <taxon>Hypocreales</taxon>
        <taxon>Clavicipitaceae</taxon>
        <taxon>Metarhizium</taxon>
    </lineage>
</organism>
<feature type="compositionally biased region" description="Polar residues" evidence="1">
    <location>
        <begin position="482"/>
        <end position="493"/>
    </location>
</feature>
<dbReference type="SUPFAM" id="SSF52047">
    <property type="entry name" value="RNI-like"/>
    <property type="match status" value="1"/>
</dbReference>
<dbReference type="eggNOG" id="ENOG502QR16">
    <property type="taxonomic scope" value="Eukaryota"/>
</dbReference>
<proteinExistence type="predicted"/>
<dbReference type="Gene3D" id="3.80.10.10">
    <property type="entry name" value="Ribonuclease Inhibitor"/>
    <property type="match status" value="1"/>
</dbReference>
<protein>
    <submittedName>
        <fullName evidence="2">F-box domain protein</fullName>
    </submittedName>
</protein>
<dbReference type="OrthoDB" id="5405297at2759"/>
<dbReference type="InterPro" id="IPR032675">
    <property type="entry name" value="LRR_dom_sf"/>
</dbReference>